<reference evidence="1" key="1">
    <citation type="submission" date="2000-11" db="EMBL/GenBank/DDBJ databases">
        <title>Full length cDNA sequence of Arabidopsis thaliana.</title>
        <authorList>
            <person name="Chao Q."/>
            <person name="Brooks S."/>
            <person name="Chen H."/>
            <person name="Johnson-Hopson C."/>
            <person name="Khan S."/>
            <person name="Shinn P."/>
            <person name="Ecker J."/>
        </authorList>
    </citation>
    <scope>NUCLEOTIDE SEQUENCE</scope>
</reference>
<sequence length="20" mass="2291">MNVLSKSFLISISYFHSDCV</sequence>
<organism evidence="1">
    <name type="scientific">Arabidopsis thaliana</name>
    <name type="common">Mouse-ear cress</name>
    <dbReference type="NCBI Taxonomy" id="3702"/>
    <lineage>
        <taxon>Eukaryota</taxon>
        <taxon>Viridiplantae</taxon>
        <taxon>Streptophyta</taxon>
        <taxon>Embryophyta</taxon>
        <taxon>Tracheophyta</taxon>
        <taxon>Spermatophyta</taxon>
        <taxon>Magnoliopsida</taxon>
        <taxon>eudicotyledons</taxon>
        <taxon>Gunneridae</taxon>
        <taxon>Pentapetalae</taxon>
        <taxon>rosids</taxon>
        <taxon>malvids</taxon>
        <taxon>Brassicales</taxon>
        <taxon>Brassicaceae</taxon>
        <taxon>Camelineae</taxon>
        <taxon>Arabidopsis</taxon>
    </lineage>
</organism>
<name>Q9FPH8_ARATH</name>
<protein>
    <submittedName>
        <fullName evidence="1">F16G20.160</fullName>
    </submittedName>
</protein>
<dbReference type="EMBL" id="AF325021">
    <property type="protein sequence ID" value="AAG40373.1"/>
    <property type="molecule type" value="mRNA"/>
</dbReference>
<dbReference type="AlphaFoldDB" id="Q9FPH8"/>
<proteinExistence type="evidence at transcript level"/>
<evidence type="ECO:0000313" key="1">
    <source>
        <dbReference type="EMBL" id="AAG40373.1"/>
    </source>
</evidence>
<accession>Q9FPH8</accession>